<sequence length="272" mass="28539">MGMSSVFRNLWIGAVVVVGGCHQEGDSAVLRFITSSGGDESVDEGGDEGGEKGGGGDSVCGYRTQTQGGWSSTCSGDNPGCTRDEYFDHVFPGPDHLVIGCGSNTATFINSVAVREALPAGGQARALTKDEMTHFDGEDDPQLGTVLAGQALALSLNVGFSWVEAFVAQDLPPFASLLIADKHSPCHGMSVQEALDEVNAALGDCGSILTPEEANTCATRINESLVDGEPECSTWYRFPLDSRLPLTVVPSSDLEDQRDRRSGAPALRAAAR</sequence>
<dbReference type="EMBL" id="FOMX01000011">
    <property type="protein sequence ID" value="SFE25973.1"/>
    <property type="molecule type" value="Genomic_DNA"/>
</dbReference>
<name>A0A1I1Z662_9BACT</name>
<feature type="region of interest" description="Disordered" evidence="1">
    <location>
        <begin position="251"/>
        <end position="272"/>
    </location>
</feature>
<reference evidence="3" key="1">
    <citation type="submission" date="2016-10" db="EMBL/GenBank/DDBJ databases">
        <authorList>
            <person name="Varghese N."/>
            <person name="Submissions S."/>
        </authorList>
    </citation>
    <scope>NUCLEOTIDE SEQUENCE [LARGE SCALE GENOMIC DNA]</scope>
    <source>
        <strain evidence="3">ATCC 25963</strain>
    </source>
</reference>
<dbReference type="AlphaFoldDB" id="A0A1I1Z662"/>
<evidence type="ECO:0000256" key="1">
    <source>
        <dbReference type="SAM" id="MobiDB-lite"/>
    </source>
</evidence>
<evidence type="ECO:0000313" key="3">
    <source>
        <dbReference type="Proteomes" id="UP000199400"/>
    </source>
</evidence>
<feature type="region of interest" description="Disordered" evidence="1">
    <location>
        <begin position="37"/>
        <end position="58"/>
    </location>
</feature>
<dbReference type="STRING" id="54.SAMN02745121_03600"/>
<dbReference type="Proteomes" id="UP000199400">
    <property type="component" value="Unassembled WGS sequence"/>
</dbReference>
<keyword evidence="3" id="KW-1185">Reference proteome</keyword>
<accession>A0A1I1Z662</accession>
<protein>
    <submittedName>
        <fullName evidence="2">Uncharacterized protein</fullName>
    </submittedName>
</protein>
<gene>
    <name evidence="2" type="ORF">SAMN02745121_03600</name>
</gene>
<evidence type="ECO:0000313" key="2">
    <source>
        <dbReference type="EMBL" id="SFE25973.1"/>
    </source>
</evidence>
<organism evidence="2 3">
    <name type="scientific">Nannocystis exedens</name>
    <dbReference type="NCBI Taxonomy" id="54"/>
    <lineage>
        <taxon>Bacteria</taxon>
        <taxon>Pseudomonadati</taxon>
        <taxon>Myxococcota</taxon>
        <taxon>Polyangia</taxon>
        <taxon>Nannocystales</taxon>
        <taxon>Nannocystaceae</taxon>
        <taxon>Nannocystis</taxon>
    </lineage>
</organism>
<proteinExistence type="predicted"/>